<dbReference type="Pfam" id="PF02298">
    <property type="entry name" value="Cu_bind_like"/>
    <property type="match status" value="1"/>
</dbReference>
<dbReference type="PANTHER" id="PTHR33138">
    <property type="entry name" value="OS01G0690200 PROTEIN"/>
    <property type="match status" value="1"/>
</dbReference>
<evidence type="ECO:0000313" key="7">
    <source>
        <dbReference type="Proteomes" id="UP001418222"/>
    </source>
</evidence>
<evidence type="ECO:0000259" key="4">
    <source>
        <dbReference type="Pfam" id="PF02298"/>
    </source>
</evidence>
<name>A0AAP0BWN3_9ASPA</name>
<dbReference type="InterPro" id="IPR025287">
    <property type="entry name" value="WAK_GUB"/>
</dbReference>
<sequence>MGKQSSSPSPSVIHCFIFFISIGFTEELPDQQHCNPSSCGEIQIAYPFRLKGDPQNCGDPNYELTCSGNRAFMEFHSSQYSVKQINYDSKSIQVIEIGLLRSNCSLPLKSLSATSMLSSNYYHLDRWTWIGIMNCSKKLLPQKYQLFPCQSRKDSYLYGVWGYLLIDLAPSCSFFSMMPTSDDLSVQKDLFQAIHEGFSLSWNNQGFTTAMLIRECLRQSSRTLMAIPAGALSSMKFDMGFDIDFDSFQHSDQIFKDILQSFKELSLKTLMSTRMKIASSEIREWVYTSSTPDADTMVGSISVFKYNPNQHDLAMVDRLAYETCGVKSNEATIYFTGNDQITLPQGNSYFFSPRDQGACFAGLMRLAITAE</sequence>
<comment type="subcellular location">
    <subcellularLocation>
        <location evidence="1">Membrane</location>
        <topology evidence="1">Single-pass membrane protein</topology>
    </subcellularLocation>
</comment>
<dbReference type="GO" id="GO:0016020">
    <property type="term" value="C:membrane"/>
    <property type="evidence" value="ECO:0007669"/>
    <property type="project" value="UniProtKB-SubCell"/>
</dbReference>
<evidence type="ECO:0000259" key="5">
    <source>
        <dbReference type="Pfam" id="PF13947"/>
    </source>
</evidence>
<dbReference type="Proteomes" id="UP001418222">
    <property type="component" value="Unassembled WGS sequence"/>
</dbReference>
<comment type="caution">
    <text evidence="6">The sequence shown here is derived from an EMBL/GenBank/DDBJ whole genome shotgun (WGS) entry which is preliminary data.</text>
</comment>
<dbReference type="InterPro" id="IPR003245">
    <property type="entry name" value="Phytocyanin_dom"/>
</dbReference>
<dbReference type="EMBL" id="JBBWWQ010000003">
    <property type="protein sequence ID" value="KAK8951606.1"/>
    <property type="molecule type" value="Genomic_DNA"/>
</dbReference>
<proteinExistence type="predicted"/>
<evidence type="ECO:0000256" key="2">
    <source>
        <dbReference type="ARBA" id="ARBA00022729"/>
    </source>
</evidence>
<evidence type="ECO:0000256" key="1">
    <source>
        <dbReference type="ARBA" id="ARBA00004167"/>
    </source>
</evidence>
<reference evidence="6 7" key="1">
    <citation type="journal article" date="2022" name="Nat. Plants">
        <title>Genomes of leafy and leafless Platanthera orchids illuminate the evolution of mycoheterotrophy.</title>
        <authorList>
            <person name="Li M.H."/>
            <person name="Liu K.W."/>
            <person name="Li Z."/>
            <person name="Lu H.C."/>
            <person name="Ye Q.L."/>
            <person name="Zhang D."/>
            <person name="Wang J.Y."/>
            <person name="Li Y.F."/>
            <person name="Zhong Z.M."/>
            <person name="Liu X."/>
            <person name="Yu X."/>
            <person name="Liu D.K."/>
            <person name="Tu X.D."/>
            <person name="Liu B."/>
            <person name="Hao Y."/>
            <person name="Liao X.Y."/>
            <person name="Jiang Y.T."/>
            <person name="Sun W.H."/>
            <person name="Chen J."/>
            <person name="Chen Y.Q."/>
            <person name="Ai Y."/>
            <person name="Zhai J.W."/>
            <person name="Wu S.S."/>
            <person name="Zhou Z."/>
            <person name="Hsiao Y.Y."/>
            <person name="Wu W.L."/>
            <person name="Chen Y.Y."/>
            <person name="Lin Y.F."/>
            <person name="Hsu J.L."/>
            <person name="Li C.Y."/>
            <person name="Wang Z.W."/>
            <person name="Zhao X."/>
            <person name="Zhong W.Y."/>
            <person name="Ma X.K."/>
            <person name="Ma L."/>
            <person name="Huang J."/>
            <person name="Chen G.Z."/>
            <person name="Huang M.Z."/>
            <person name="Huang L."/>
            <person name="Peng D.H."/>
            <person name="Luo Y.B."/>
            <person name="Zou S.Q."/>
            <person name="Chen S.P."/>
            <person name="Lan S."/>
            <person name="Tsai W.C."/>
            <person name="Van de Peer Y."/>
            <person name="Liu Z.J."/>
        </authorList>
    </citation>
    <scope>NUCLEOTIDE SEQUENCE [LARGE SCALE GENOMIC DNA]</scope>
    <source>
        <strain evidence="6">Lor287</strain>
    </source>
</reference>
<dbReference type="Gene3D" id="2.60.40.420">
    <property type="entry name" value="Cupredoxins - blue copper proteins"/>
    <property type="match status" value="1"/>
</dbReference>
<dbReference type="InterPro" id="IPR008972">
    <property type="entry name" value="Cupredoxin"/>
</dbReference>
<dbReference type="PANTHER" id="PTHR33138:SF1">
    <property type="entry name" value="OS01G0113900 PROTEIN"/>
    <property type="match status" value="1"/>
</dbReference>
<dbReference type="GO" id="GO:0030247">
    <property type="term" value="F:polysaccharide binding"/>
    <property type="evidence" value="ECO:0007669"/>
    <property type="project" value="InterPro"/>
</dbReference>
<organism evidence="6 7">
    <name type="scientific">Platanthera zijinensis</name>
    <dbReference type="NCBI Taxonomy" id="2320716"/>
    <lineage>
        <taxon>Eukaryota</taxon>
        <taxon>Viridiplantae</taxon>
        <taxon>Streptophyta</taxon>
        <taxon>Embryophyta</taxon>
        <taxon>Tracheophyta</taxon>
        <taxon>Spermatophyta</taxon>
        <taxon>Magnoliopsida</taxon>
        <taxon>Liliopsida</taxon>
        <taxon>Asparagales</taxon>
        <taxon>Orchidaceae</taxon>
        <taxon>Orchidoideae</taxon>
        <taxon>Orchideae</taxon>
        <taxon>Orchidinae</taxon>
        <taxon>Platanthera</taxon>
    </lineage>
</organism>
<protein>
    <recommendedName>
        <fullName evidence="8">Wall-associated receptor kinase galacturonan-binding domain-containing protein</fullName>
    </recommendedName>
</protein>
<feature type="chain" id="PRO_5042882071" description="Wall-associated receptor kinase galacturonan-binding domain-containing protein" evidence="3">
    <location>
        <begin position="28"/>
        <end position="371"/>
    </location>
</feature>
<dbReference type="AlphaFoldDB" id="A0AAP0BWN3"/>
<feature type="signal peptide" evidence="3">
    <location>
        <begin position="1"/>
        <end position="27"/>
    </location>
</feature>
<dbReference type="SUPFAM" id="SSF49503">
    <property type="entry name" value="Cupredoxins"/>
    <property type="match status" value="1"/>
</dbReference>
<evidence type="ECO:0000313" key="6">
    <source>
        <dbReference type="EMBL" id="KAK8951606.1"/>
    </source>
</evidence>
<keyword evidence="2 3" id="KW-0732">Signal</keyword>
<evidence type="ECO:0008006" key="8">
    <source>
        <dbReference type="Google" id="ProtNLM"/>
    </source>
</evidence>
<keyword evidence="7" id="KW-1185">Reference proteome</keyword>
<accession>A0AAP0BWN3</accession>
<dbReference type="Pfam" id="PF13947">
    <property type="entry name" value="GUB_WAK_bind"/>
    <property type="match status" value="1"/>
</dbReference>
<feature type="domain" description="Phytocyanin" evidence="4">
    <location>
        <begin position="297"/>
        <end position="362"/>
    </location>
</feature>
<evidence type="ECO:0000256" key="3">
    <source>
        <dbReference type="SAM" id="SignalP"/>
    </source>
</evidence>
<gene>
    <name evidence="6" type="ORF">KSP39_PZI003605</name>
</gene>
<dbReference type="GO" id="GO:0009055">
    <property type="term" value="F:electron transfer activity"/>
    <property type="evidence" value="ECO:0007669"/>
    <property type="project" value="InterPro"/>
</dbReference>
<feature type="domain" description="Wall-associated receptor kinase galacturonan-binding" evidence="5">
    <location>
        <begin position="34"/>
        <end position="95"/>
    </location>
</feature>